<evidence type="ECO:0000256" key="1">
    <source>
        <dbReference type="ARBA" id="ARBA00022443"/>
    </source>
</evidence>
<accession>A0A915MSI1</accession>
<keyword evidence="2" id="KW-0677">Repeat</keyword>
<evidence type="ECO:0000259" key="5">
    <source>
        <dbReference type="PROSITE" id="PS50002"/>
    </source>
</evidence>
<dbReference type="Pfam" id="PF25523">
    <property type="entry name" value="Ig_RIMBP2"/>
    <property type="match status" value="1"/>
</dbReference>
<feature type="compositionally biased region" description="Low complexity" evidence="4">
    <location>
        <begin position="823"/>
        <end position="833"/>
    </location>
</feature>
<keyword evidence="6" id="KW-1185">Reference proteome</keyword>
<feature type="domain" description="SH3" evidence="5">
    <location>
        <begin position="637"/>
        <end position="705"/>
    </location>
</feature>
<feature type="region of interest" description="Disordered" evidence="4">
    <location>
        <begin position="813"/>
        <end position="833"/>
    </location>
</feature>
<dbReference type="GO" id="GO:0007274">
    <property type="term" value="P:neuromuscular synaptic transmission"/>
    <property type="evidence" value="ECO:0007669"/>
    <property type="project" value="TreeGrafter"/>
</dbReference>
<dbReference type="InterPro" id="IPR040325">
    <property type="entry name" value="RIMBP1/2/3"/>
</dbReference>
<dbReference type="PROSITE" id="PS50002">
    <property type="entry name" value="SH3"/>
    <property type="match status" value="2"/>
</dbReference>
<dbReference type="AlphaFoldDB" id="A0A915MSI1"/>
<dbReference type="WBParaSite" id="scaffold479_cov184.g1143">
    <property type="protein sequence ID" value="scaffold479_cov184.g1143"/>
    <property type="gene ID" value="scaffold479_cov184.g1143"/>
</dbReference>
<dbReference type="InterPro" id="IPR001452">
    <property type="entry name" value="SH3_domain"/>
</dbReference>
<dbReference type="PANTHER" id="PTHR14234:SF19">
    <property type="entry name" value="RIM-BINDING PROTEIN, ISOFORM F"/>
    <property type="match status" value="1"/>
</dbReference>
<dbReference type="CDD" id="cd12013">
    <property type="entry name" value="SH3_RIM-BP_3"/>
    <property type="match status" value="1"/>
</dbReference>
<dbReference type="Pfam" id="PF07653">
    <property type="entry name" value="SH3_2"/>
    <property type="match status" value="2"/>
</dbReference>
<dbReference type="Gene3D" id="2.30.30.40">
    <property type="entry name" value="SH3 Domains"/>
    <property type="match status" value="2"/>
</dbReference>
<dbReference type="InterPro" id="IPR055418">
    <property type="entry name" value="UFD1_N2"/>
</dbReference>
<evidence type="ECO:0000256" key="4">
    <source>
        <dbReference type="SAM" id="MobiDB-lite"/>
    </source>
</evidence>
<dbReference type="Gene3D" id="2.60.40.10">
    <property type="entry name" value="Immunoglobulins"/>
    <property type="match status" value="1"/>
</dbReference>
<dbReference type="Pfam" id="PF03152">
    <property type="entry name" value="UFD1_N1"/>
    <property type="match status" value="1"/>
</dbReference>
<sequence length="1219" mass="137180">VCSNNQICAVVPGSFKCRALLEDLDLDKFVNVSVRSVTSDGLTSPDAACTLAVGSESPVAPQHVRVRLKIVKHKEINKTKRLNYKTCFTTCYSDDCKTCSDLSHNVLVQINGLTPSTIYRLSVRTKHPRAVLEKRPVERCVDFKTLPKIGLPDPPLEVRAENGPQPGTLLVSWKPNSSQPRPPSRAAVQSYLVYADGRCIAEIPGSTADHVLLRLSDFADDPPMFITVRTKTKEGNVSADSKVVRVPRSGNGITNEREGVIIMQNNSSLPYYTSGRIIGEFVFLQIWEEKPATLTNVTDPLQQQQSSYQQQQYFTFHPKTLDKKMLKTNFLQQHHQPPESTRSEPDLRPLRRDEINSRWFVAIQDHQPRMGGITEELPFRRHQLIKVYGDVDMNGFFWAEARGRYGFVPFNKLVEIAKDDLFLAAEQHVGTSMPEGGQQQQPWAGGISSSQRRMKWGSIKSRSYEHTESQGRYGNYPGGVQADYEPGRGSQPLYYPDPYIERTARRGRQLPEYRGATVGVGAPIEQRALPNIGDAKTTSGGVREKENTALRYRSPQVNGGTRQGRDKKRMLIPESSTKEEEEQMAEISKYQQQQYSNNSKYYQQQKTSLDEEEQQQDDGFSYDEQQGGGEYQQMRGIQSQLMIAKYDYDSRHLSPNVDAEQVELSFRQGDLITIFGPMDEDGFYLGELNGIRGLVPSNFLQPAPQTTEPVLHSRPKGVAFCSDLNNSDYQMMAKTSIGSKKEQGGGASSSEPDCSTMLSPSFECVSVNSQPTERANSTYIQPQPTAAVSEYVVGGFQPNAVREYEVSEYVVGQAGNSTNNDNTRTTTTAVTESTTAVRTTTAVAVAIPAPSTNKPSTSNATTSSSTRHGHRSTSAHPHRHSHRHSSHQRRSRSAEAHNPSIFSPAELIEESEDEDEELLRHARMVWPKVPPILRCYSMEKHPKLSRSAIRDAVYGGKISLPPSFTGILPFLYGWFKLKVVQYKITPVAQPLEGIDPYPSRVYCGVLDYEAPEDQCYLPPWMMQQLDLDDGYPVWIEYVRPELKTATFARFKPILSKRVLSIINDENIKEVRHVLEVQLSKYQCLSVGDEIAIEVGDVFLNFGKWVKYNKDELRFLVTTLEPTTSAKITNCDLKVDFDDYELLTETAIFDEHKMEPEIDEDYKPGQLTFMRREGYKAHKLVKEMEKLNNTNNTDNPKPKDNDVKKSGFSGKGFKLGKKPK</sequence>
<feature type="domain" description="SH3" evidence="5">
    <location>
        <begin position="355"/>
        <end position="418"/>
    </location>
</feature>
<evidence type="ECO:0000313" key="6">
    <source>
        <dbReference type="Proteomes" id="UP000887561"/>
    </source>
</evidence>
<dbReference type="SUPFAM" id="SSF50044">
    <property type="entry name" value="SH3-domain"/>
    <property type="match status" value="2"/>
</dbReference>
<keyword evidence="1 3" id="KW-0728">SH3 domain</keyword>
<dbReference type="Proteomes" id="UP000887561">
    <property type="component" value="Unplaced"/>
</dbReference>
<dbReference type="InterPro" id="IPR057884">
    <property type="entry name" value="FN3_RIM-BP1/2/3"/>
</dbReference>
<evidence type="ECO:0000256" key="3">
    <source>
        <dbReference type="PROSITE-ProRule" id="PRU00192"/>
    </source>
</evidence>
<feature type="compositionally biased region" description="Low complexity" evidence="4">
    <location>
        <begin position="845"/>
        <end position="866"/>
    </location>
</feature>
<feature type="compositionally biased region" description="Low complexity" evidence="4">
    <location>
        <begin position="588"/>
        <end position="606"/>
    </location>
</feature>
<dbReference type="InterPro" id="IPR055417">
    <property type="entry name" value="UFD1_N1"/>
</dbReference>
<name>A0A915MSI1_MELJA</name>
<evidence type="ECO:0000256" key="2">
    <source>
        <dbReference type="ARBA" id="ARBA00022737"/>
    </source>
</evidence>
<dbReference type="Pfam" id="PF24842">
    <property type="entry name" value="UFD1_N2"/>
    <property type="match status" value="1"/>
</dbReference>
<dbReference type="InterPro" id="IPR042299">
    <property type="entry name" value="Ufd1-like_Nn"/>
</dbReference>
<feature type="region of interest" description="Disordered" evidence="4">
    <location>
        <begin position="432"/>
        <end position="481"/>
    </location>
</feature>
<feature type="region of interest" description="Disordered" evidence="4">
    <location>
        <begin position="845"/>
        <end position="914"/>
    </location>
</feature>
<dbReference type="GO" id="GO:0045202">
    <property type="term" value="C:synapse"/>
    <property type="evidence" value="ECO:0007669"/>
    <property type="project" value="GOC"/>
</dbReference>
<feature type="compositionally biased region" description="Basic residues" evidence="4">
    <location>
        <begin position="867"/>
        <end position="891"/>
    </location>
</feature>
<dbReference type="Gene3D" id="3.10.330.10">
    <property type="match status" value="1"/>
</dbReference>
<dbReference type="InterPro" id="IPR035755">
    <property type="entry name" value="RIM-BP_SH3_3"/>
</dbReference>
<protein>
    <submittedName>
        <fullName evidence="7">SH3 domain-containing protein</fullName>
    </submittedName>
</protein>
<dbReference type="SMART" id="SM00326">
    <property type="entry name" value="SH3"/>
    <property type="match status" value="2"/>
</dbReference>
<dbReference type="InterPro" id="IPR036028">
    <property type="entry name" value="SH3-like_dom_sf"/>
</dbReference>
<evidence type="ECO:0000313" key="7">
    <source>
        <dbReference type="WBParaSite" id="scaffold479_cov184.g1143"/>
    </source>
</evidence>
<organism evidence="6 7">
    <name type="scientific">Meloidogyne javanica</name>
    <name type="common">Root-knot nematode worm</name>
    <dbReference type="NCBI Taxonomy" id="6303"/>
    <lineage>
        <taxon>Eukaryota</taxon>
        <taxon>Metazoa</taxon>
        <taxon>Ecdysozoa</taxon>
        <taxon>Nematoda</taxon>
        <taxon>Chromadorea</taxon>
        <taxon>Rhabditida</taxon>
        <taxon>Tylenchina</taxon>
        <taxon>Tylenchomorpha</taxon>
        <taxon>Tylenchoidea</taxon>
        <taxon>Meloidogynidae</taxon>
        <taxon>Meloidogyninae</taxon>
        <taxon>Meloidogyne</taxon>
        <taxon>Meloidogyne incognita group</taxon>
    </lineage>
</organism>
<feature type="region of interest" description="Disordered" evidence="4">
    <location>
        <begin position="1182"/>
        <end position="1219"/>
    </location>
</feature>
<feature type="compositionally biased region" description="Basic and acidic residues" evidence="4">
    <location>
        <begin position="1195"/>
        <end position="1204"/>
    </location>
</feature>
<dbReference type="PANTHER" id="PTHR14234">
    <property type="entry name" value="RIM BINDING PROTEIN-RELATED"/>
    <property type="match status" value="1"/>
</dbReference>
<feature type="compositionally biased region" description="Polar residues" evidence="4">
    <location>
        <begin position="437"/>
        <end position="451"/>
    </location>
</feature>
<dbReference type="InterPro" id="IPR013783">
    <property type="entry name" value="Ig-like_fold"/>
</dbReference>
<reference evidence="7" key="1">
    <citation type="submission" date="2022-11" db="UniProtKB">
        <authorList>
            <consortium name="WormBaseParasite"/>
        </authorList>
    </citation>
    <scope>IDENTIFICATION</scope>
</reference>
<dbReference type="FunFam" id="2.30.30.40:FF:000016">
    <property type="entry name" value="RIMS-binding protein 2 isoform X2"/>
    <property type="match status" value="1"/>
</dbReference>
<proteinExistence type="predicted"/>
<feature type="region of interest" description="Disordered" evidence="4">
    <location>
        <begin position="529"/>
        <end position="628"/>
    </location>
</feature>
<dbReference type="Gene3D" id="2.40.40.50">
    <property type="entry name" value="Ubiquitin fusion degradation protein UFD1, N-terminal domain"/>
    <property type="match status" value="1"/>
</dbReference>